<keyword evidence="4" id="KW-1185">Reference proteome</keyword>
<accession>A0A7J7LHW7</accession>
<dbReference type="PANTHER" id="PTHR33018:SF37">
    <property type="entry name" value="TRANSPOSASE TNP1_EN_SPM-LIKE DOMAIN-CONTAINING PROTEIN"/>
    <property type="match status" value="1"/>
</dbReference>
<proteinExistence type="predicted"/>
<dbReference type="Pfam" id="PF03004">
    <property type="entry name" value="Transposase_24"/>
    <property type="match status" value="1"/>
</dbReference>
<comment type="caution">
    <text evidence="3">The sequence shown here is derived from an EMBL/GenBank/DDBJ whole genome shotgun (WGS) entry which is preliminary data.</text>
</comment>
<dbReference type="Proteomes" id="UP000541444">
    <property type="component" value="Unassembled WGS sequence"/>
</dbReference>
<reference evidence="3 4" key="1">
    <citation type="journal article" date="2020" name="IScience">
        <title>Genome Sequencing of the Endangered Kingdonia uniflora (Circaeasteraceae, Ranunculales) Reveals Potential Mechanisms of Evolutionary Specialization.</title>
        <authorList>
            <person name="Sun Y."/>
            <person name="Deng T."/>
            <person name="Zhang A."/>
            <person name="Moore M.J."/>
            <person name="Landis J.B."/>
            <person name="Lin N."/>
            <person name="Zhang H."/>
            <person name="Zhang X."/>
            <person name="Huang J."/>
            <person name="Zhang X."/>
            <person name="Sun H."/>
            <person name="Wang H."/>
        </authorList>
    </citation>
    <scope>NUCLEOTIDE SEQUENCE [LARGE SCALE GENOMIC DNA]</scope>
    <source>
        <strain evidence="3">TB1705</strain>
        <tissue evidence="3">Leaf</tissue>
    </source>
</reference>
<dbReference type="Pfam" id="PF13963">
    <property type="entry name" value="Transpos_assoc"/>
    <property type="match status" value="1"/>
</dbReference>
<dbReference type="InterPro" id="IPR004252">
    <property type="entry name" value="Probable_transposase_24"/>
</dbReference>
<feature type="region of interest" description="Disordered" evidence="1">
    <location>
        <begin position="264"/>
        <end position="297"/>
    </location>
</feature>
<evidence type="ECO:0000256" key="1">
    <source>
        <dbReference type="SAM" id="MobiDB-lite"/>
    </source>
</evidence>
<name>A0A7J7LHW7_9MAGN</name>
<dbReference type="PANTHER" id="PTHR33018">
    <property type="entry name" value="OS10G0338966 PROTEIN-RELATED"/>
    <property type="match status" value="1"/>
</dbReference>
<evidence type="ECO:0000313" key="4">
    <source>
        <dbReference type="Proteomes" id="UP000541444"/>
    </source>
</evidence>
<dbReference type="EMBL" id="JACGCM010002279">
    <property type="protein sequence ID" value="KAF6142130.1"/>
    <property type="molecule type" value="Genomic_DNA"/>
</dbReference>
<sequence>MSFANLNKNWMKTSRLTYDFLNGVRSFIDYVKQTLGDMAYCAWNKCRNVNGVKTVDEIRTYLITYGIDQSYTTWYFHGESRDATIDAHIQNLNESLITQHDDVERPRMFGLVDDAFGDIQPEDLNEGTQDGSYEGADEFPEKKIEYQKLKDDASRLLCPSCSPSDTIKMRTYKDYVKNPKRVEGRIANRYVLDEAILYCMEYMPNGRKGTHKRGWPTFMDDDADKEQPLDKGNVIHLEALKYEQVLRWVLSSYDGIKEWEKMISPSQSTPSLPNPSEPLPISARGSHDEHSITSGGDSSKIKIPLKLSLLGHVVGKNSTKFMSRLGNLVREHISPYYPDWPAVPDKFKDTVWQIICEEYVLPEAAKRKIMRSTNNLWRNGKKILRKKYDEWDTDETRKKNYPKKTRPKNWVRFVDLTSTEEVKASRERNKIDRSKIATPHTTRRNGVFRVADEMIEVDPTITRSDSFLVGHTRSDGNFPTALVAEKVHESKRIRSLLIQSLNCGMIADLRTVKAYCSKKDYRKKSKYLDVDHDPLAQVFGKVKKGCVNFMGPDVTKKFIQSTEFLRAQIMEGNESYIDLENRFSQYKAENDAKLDSLRDMVTSLRSFERAATPTVNIDRSRMFSPLLREEAIAHFLDLHENIVASGRALVIPGNQESEEAKYEVIVNIIFEQGSPVFGQRGVFFDELLIGTKIKYPRILLRFGY</sequence>
<protein>
    <recommendedName>
        <fullName evidence="2">Transposase-associated domain-containing protein</fullName>
    </recommendedName>
</protein>
<evidence type="ECO:0000259" key="2">
    <source>
        <dbReference type="Pfam" id="PF13963"/>
    </source>
</evidence>
<gene>
    <name evidence="3" type="ORF">GIB67_037048</name>
</gene>
<dbReference type="OrthoDB" id="1421425at2759"/>
<dbReference type="AlphaFoldDB" id="A0A7J7LHW7"/>
<dbReference type="InterPro" id="IPR029480">
    <property type="entry name" value="Transpos_assoc"/>
</dbReference>
<evidence type="ECO:0000313" key="3">
    <source>
        <dbReference type="EMBL" id="KAF6142130.1"/>
    </source>
</evidence>
<organism evidence="3 4">
    <name type="scientific">Kingdonia uniflora</name>
    <dbReference type="NCBI Taxonomy" id="39325"/>
    <lineage>
        <taxon>Eukaryota</taxon>
        <taxon>Viridiplantae</taxon>
        <taxon>Streptophyta</taxon>
        <taxon>Embryophyta</taxon>
        <taxon>Tracheophyta</taxon>
        <taxon>Spermatophyta</taxon>
        <taxon>Magnoliopsida</taxon>
        <taxon>Ranunculales</taxon>
        <taxon>Circaeasteraceae</taxon>
        <taxon>Kingdonia</taxon>
    </lineage>
</organism>
<feature type="domain" description="Transposase-associated" evidence="2">
    <location>
        <begin position="8"/>
        <end position="79"/>
    </location>
</feature>